<sequence length="551" mass="59224">MDLGLENVHVLITGASGGIGLEITRLFLDQKAKVTAVYNTNSSSLQPLLKQYGSQSLQLLQADLTNESTVTRLFHSASTSPNNDSPSSSFGVVQVLVLCHGIWPREDECVWQMSLERWRNTLDTNLTSFFVVVKEFLSRLAEVASGTNASVNVNANVDASGVLDNVAVVMIGSTDGKYGDAGRADYASCCSAVMYGLTLSLKNEIVKIAPKGRVNTVAPGWVKTPMTEQALKDPAVVYLTKATTPLKKVAVPYDIATQVVILSSQKVSGHVTGQVLMVEGGMEDLGLDGAHVLVTGASGGIGLEITRLFAEQGAKVTAHYNTNSTTLQPLLSQFGTQTIQTLQADLTEEQAVTQLFDSATSTFGPVHILILNHAIVSSVKEPVWKISLERWKRTIDVNLTSCFIMTKEYLKRLEVASEEVKDRASILIIGSTAGKYGKALDSDYAASKSALMYGFVMSIKNEIVKIAPKARINSIGPGWVVTPMVQDILKNPDVVYTALATVPMKKVGLPQDIAPQVVLLSSPKVSGHITGQVLFIDGGMEGRLLNKPEDI</sequence>
<proteinExistence type="inferred from homology"/>
<dbReference type="PANTHER" id="PTHR24321">
    <property type="entry name" value="DEHYDROGENASES, SHORT CHAIN"/>
    <property type="match status" value="1"/>
</dbReference>
<dbReference type="AlphaFoldDB" id="A0AAD5YX53"/>
<protein>
    <recommendedName>
        <fullName evidence="5">NAD(P)-binding protein</fullName>
    </recommendedName>
</protein>
<evidence type="ECO:0000313" key="3">
    <source>
        <dbReference type="EMBL" id="KAJ3570189.1"/>
    </source>
</evidence>
<dbReference type="SUPFAM" id="SSF51735">
    <property type="entry name" value="NAD(P)-binding Rossmann-fold domains"/>
    <property type="match status" value="2"/>
</dbReference>
<accession>A0AAD5YX53</accession>
<evidence type="ECO:0000256" key="1">
    <source>
        <dbReference type="ARBA" id="ARBA00006484"/>
    </source>
</evidence>
<dbReference type="PANTHER" id="PTHR24321:SF8">
    <property type="entry name" value="ESTRADIOL 17-BETA-DEHYDROGENASE 8-RELATED"/>
    <property type="match status" value="1"/>
</dbReference>
<comment type="caution">
    <text evidence="3">The sequence shown here is derived from an EMBL/GenBank/DDBJ whole genome shotgun (WGS) entry which is preliminary data.</text>
</comment>
<organism evidence="3 4">
    <name type="scientific">Leucocoprinus birnbaumii</name>
    <dbReference type="NCBI Taxonomy" id="56174"/>
    <lineage>
        <taxon>Eukaryota</taxon>
        <taxon>Fungi</taxon>
        <taxon>Dikarya</taxon>
        <taxon>Basidiomycota</taxon>
        <taxon>Agaricomycotina</taxon>
        <taxon>Agaricomycetes</taxon>
        <taxon>Agaricomycetidae</taxon>
        <taxon>Agaricales</taxon>
        <taxon>Agaricineae</taxon>
        <taxon>Agaricaceae</taxon>
        <taxon>Leucocoprinus</taxon>
    </lineage>
</organism>
<name>A0AAD5YX53_9AGAR</name>
<dbReference type="Gene3D" id="3.40.50.720">
    <property type="entry name" value="NAD(P)-binding Rossmann-like Domain"/>
    <property type="match status" value="2"/>
</dbReference>
<dbReference type="FunFam" id="3.40.50.720:FF:000084">
    <property type="entry name" value="Short-chain dehydrogenase reductase"/>
    <property type="match status" value="1"/>
</dbReference>
<dbReference type="GO" id="GO:0016491">
    <property type="term" value="F:oxidoreductase activity"/>
    <property type="evidence" value="ECO:0007669"/>
    <property type="project" value="UniProtKB-KW"/>
</dbReference>
<gene>
    <name evidence="3" type="ORF">NP233_g4580</name>
</gene>
<evidence type="ECO:0008006" key="5">
    <source>
        <dbReference type="Google" id="ProtNLM"/>
    </source>
</evidence>
<reference evidence="3" key="1">
    <citation type="submission" date="2022-07" db="EMBL/GenBank/DDBJ databases">
        <title>Genome Sequence of Leucocoprinus birnbaumii.</title>
        <authorList>
            <person name="Buettner E."/>
        </authorList>
    </citation>
    <scope>NUCLEOTIDE SEQUENCE</scope>
    <source>
        <strain evidence="3">VT141</strain>
    </source>
</reference>
<dbReference type="Pfam" id="PF13561">
    <property type="entry name" value="adh_short_C2"/>
    <property type="match status" value="2"/>
</dbReference>
<dbReference type="InterPro" id="IPR036291">
    <property type="entry name" value="NAD(P)-bd_dom_sf"/>
</dbReference>
<dbReference type="PRINTS" id="PR00081">
    <property type="entry name" value="GDHRDH"/>
</dbReference>
<keyword evidence="4" id="KW-1185">Reference proteome</keyword>
<keyword evidence="2" id="KW-0560">Oxidoreductase</keyword>
<dbReference type="CDD" id="cd05233">
    <property type="entry name" value="SDR_c"/>
    <property type="match status" value="1"/>
</dbReference>
<evidence type="ECO:0000313" key="4">
    <source>
        <dbReference type="Proteomes" id="UP001213000"/>
    </source>
</evidence>
<dbReference type="Proteomes" id="UP001213000">
    <property type="component" value="Unassembled WGS sequence"/>
</dbReference>
<evidence type="ECO:0000256" key="2">
    <source>
        <dbReference type="ARBA" id="ARBA00023002"/>
    </source>
</evidence>
<dbReference type="InterPro" id="IPR002347">
    <property type="entry name" value="SDR_fam"/>
</dbReference>
<comment type="similarity">
    <text evidence="1">Belongs to the short-chain dehydrogenases/reductases (SDR) family.</text>
</comment>
<dbReference type="EMBL" id="JANIEX010000250">
    <property type="protein sequence ID" value="KAJ3570189.1"/>
    <property type="molecule type" value="Genomic_DNA"/>
</dbReference>